<evidence type="ECO:0000259" key="1">
    <source>
        <dbReference type="SMART" id="SM00587"/>
    </source>
</evidence>
<dbReference type="InterPro" id="IPR015897">
    <property type="entry name" value="CHK_kinase-like"/>
</dbReference>
<dbReference type="InterPro" id="IPR011009">
    <property type="entry name" value="Kinase-like_dom_sf"/>
</dbReference>
<gene>
    <name evidence="3" type="primary">LOC113398251</name>
</gene>
<dbReference type="OrthoDB" id="411145at2759"/>
<accession>A0A8B8I8P0</accession>
<dbReference type="SUPFAM" id="SSF56112">
    <property type="entry name" value="Protein kinase-like (PK-like)"/>
    <property type="match status" value="1"/>
</dbReference>
<keyword evidence="2" id="KW-1185">Reference proteome</keyword>
<reference evidence="3" key="1">
    <citation type="submission" date="2025-08" db="UniProtKB">
        <authorList>
            <consortium name="RefSeq"/>
        </authorList>
    </citation>
    <scope>IDENTIFICATION</scope>
    <source>
        <tissue evidence="3">Whole body</tissue>
    </source>
</reference>
<name>A0A8B8I8P0_VANTA</name>
<proteinExistence type="predicted"/>
<dbReference type="Gene3D" id="3.90.1200.10">
    <property type="match status" value="1"/>
</dbReference>
<organism evidence="2 3">
    <name type="scientific">Vanessa tameamea</name>
    <name type="common">Kamehameha butterfly</name>
    <dbReference type="NCBI Taxonomy" id="334116"/>
    <lineage>
        <taxon>Eukaryota</taxon>
        <taxon>Metazoa</taxon>
        <taxon>Ecdysozoa</taxon>
        <taxon>Arthropoda</taxon>
        <taxon>Hexapoda</taxon>
        <taxon>Insecta</taxon>
        <taxon>Pterygota</taxon>
        <taxon>Neoptera</taxon>
        <taxon>Endopterygota</taxon>
        <taxon>Lepidoptera</taxon>
        <taxon>Glossata</taxon>
        <taxon>Ditrysia</taxon>
        <taxon>Papilionoidea</taxon>
        <taxon>Nymphalidae</taxon>
        <taxon>Nymphalinae</taxon>
        <taxon>Vanessa</taxon>
    </lineage>
</organism>
<evidence type="ECO:0000313" key="3">
    <source>
        <dbReference type="RefSeq" id="XP_026492692.1"/>
    </source>
</evidence>
<dbReference type="GeneID" id="113398251"/>
<sequence>MTDAEQTLRDFLDKILDEKNYKPREIKIKAIPTDGGNYTSVLFIVNVSSPNRDELKLFAKVGCVGENLRLQMNADWLYGNERFVYTELVKIYKDIEDELNIPNEYKYLFPQFYGCKEDRGKETVVLENLTESGYKTFDRFKSMDWEHASAGVENLAKFHALSFAFAKYHPEEYNELTLDLKFKITFDETQQNDFAKEMWEKMINASLQILKEDQRKAVGRVLVESQSNFTKYNNPIGNPVIVHGDYRMSNLLFRKQDDTLQAITVDYQTVYAGTPVCDLIYFIALGSDEEFRKQYYDKLLDHYYTKLEEALKRFSVDPLEAYPKTKFNSDLKEMLPYAVLLGVTVLPVVTVDAASAPKVDGDADGSSFIMAPNEQYAERFRGLINDLCKWGAI</sequence>
<feature type="domain" description="CHK kinase-like" evidence="1">
    <location>
        <begin position="124"/>
        <end position="313"/>
    </location>
</feature>
<dbReference type="Pfam" id="PF02958">
    <property type="entry name" value="EcKL"/>
    <property type="match status" value="1"/>
</dbReference>
<evidence type="ECO:0000313" key="2">
    <source>
        <dbReference type="Proteomes" id="UP001652626"/>
    </source>
</evidence>
<dbReference type="OMA" id="HGDYRMS"/>
<dbReference type="InterPro" id="IPR004119">
    <property type="entry name" value="EcKL"/>
</dbReference>
<dbReference type="Proteomes" id="UP001652626">
    <property type="component" value="Chromosome 18"/>
</dbReference>
<dbReference type="AlphaFoldDB" id="A0A8B8I8P0"/>
<protein>
    <submittedName>
        <fullName evidence="3">Uncharacterized protein LOC113398251</fullName>
    </submittedName>
</protein>
<dbReference type="SMART" id="SM00587">
    <property type="entry name" value="CHK"/>
    <property type="match status" value="1"/>
</dbReference>
<dbReference type="PANTHER" id="PTHR11012:SF8">
    <property type="entry name" value="JUVENILE HORMONE-INDUCIBLE PROTEIN 26"/>
    <property type="match status" value="1"/>
</dbReference>
<dbReference type="PANTHER" id="PTHR11012">
    <property type="entry name" value="PROTEIN KINASE-LIKE DOMAIN-CONTAINING"/>
    <property type="match status" value="1"/>
</dbReference>
<dbReference type="RefSeq" id="XP_026492692.1">
    <property type="nucleotide sequence ID" value="XM_026636907.2"/>
</dbReference>